<dbReference type="AlphaFoldDB" id="A0A2S7DQK2"/>
<keyword evidence="4" id="KW-1185">Reference proteome</keyword>
<name>A0A2S7DQK2_9XANT</name>
<evidence type="ECO:0000313" key="3">
    <source>
        <dbReference type="Proteomes" id="UP000239561"/>
    </source>
</evidence>
<reference evidence="1 3" key="1">
    <citation type="submission" date="2016-08" db="EMBL/GenBank/DDBJ databases">
        <authorList>
            <person name="Seilhamer J.J."/>
        </authorList>
    </citation>
    <scope>NUCLEOTIDE SEQUENCE [LARGE SCALE GENOMIC DNA]</scope>
    <source>
        <strain evidence="1 3">CFBP2542</strain>
    </source>
</reference>
<evidence type="ECO:0000313" key="2">
    <source>
        <dbReference type="EMBL" id="WDM73258.1"/>
    </source>
</evidence>
<protein>
    <submittedName>
        <fullName evidence="1">Uncharacterized protein</fullName>
    </submittedName>
</protein>
<dbReference type="EMBL" id="CP082214">
    <property type="protein sequence ID" value="WDM73258.1"/>
    <property type="molecule type" value="Genomic_DNA"/>
</dbReference>
<accession>A0A2S7DQK2</accession>
<sequence>MACTPALATALPDRTSLAPAGVAGLGHPVTVHLGPWRIARQGEHAFLFRLSALATVTKISPGSACDSALACSSATHDKALAWNFTRVHVLS</sequence>
<evidence type="ECO:0000313" key="1">
    <source>
        <dbReference type="EMBL" id="PPU76113.1"/>
    </source>
</evidence>
<gene>
    <name evidence="2" type="ORF">K6978_09205</name>
    <name evidence="1" type="ORF">XcuCFBP2542_11480</name>
</gene>
<dbReference type="Proteomes" id="UP000239561">
    <property type="component" value="Unassembled WGS sequence"/>
</dbReference>
<organism evidence="1 3">
    <name type="scientific">Xanthomonas cucurbitae</name>
    <dbReference type="NCBI Taxonomy" id="56453"/>
    <lineage>
        <taxon>Bacteria</taxon>
        <taxon>Pseudomonadati</taxon>
        <taxon>Pseudomonadota</taxon>
        <taxon>Gammaproteobacteria</taxon>
        <taxon>Lysobacterales</taxon>
        <taxon>Lysobacteraceae</taxon>
        <taxon>Xanthomonas</taxon>
    </lineage>
</organism>
<dbReference type="Proteomes" id="UP001214201">
    <property type="component" value="Chromosome"/>
</dbReference>
<dbReference type="EMBL" id="MDED01000019">
    <property type="protein sequence ID" value="PPU76113.1"/>
    <property type="molecule type" value="Genomic_DNA"/>
</dbReference>
<dbReference type="RefSeq" id="WP_104603699.1">
    <property type="nucleotide sequence ID" value="NZ_CP033326.1"/>
</dbReference>
<evidence type="ECO:0000313" key="4">
    <source>
        <dbReference type="Proteomes" id="UP001214201"/>
    </source>
</evidence>
<reference evidence="2 4" key="2">
    <citation type="submission" date="2021-08" db="EMBL/GenBank/DDBJ databases">
        <title>Genome sequences of Xanthomonas cucurbitae isolates from 5 Midwestern US states.</title>
        <authorList>
            <person name="Hind S.R."/>
        </authorList>
    </citation>
    <scope>NUCLEOTIDE SEQUENCE [LARGE SCALE GENOMIC DNA]</scope>
    <source>
        <strain evidence="2 4">OH_261</strain>
    </source>
</reference>
<proteinExistence type="predicted"/>